<dbReference type="AlphaFoldDB" id="A0A9X3S3F9"/>
<name>A0A9X3S3F9_9ACTN</name>
<dbReference type="GO" id="GO:0003723">
    <property type="term" value="F:RNA binding"/>
    <property type="evidence" value="ECO:0007669"/>
    <property type="project" value="TreeGrafter"/>
</dbReference>
<keyword evidence="8" id="KW-1185">Reference proteome</keyword>
<organism evidence="7 8">
    <name type="scientific">Solirubrobacter ginsenosidimutans</name>
    <dbReference type="NCBI Taxonomy" id="490573"/>
    <lineage>
        <taxon>Bacteria</taxon>
        <taxon>Bacillati</taxon>
        <taxon>Actinomycetota</taxon>
        <taxon>Thermoleophilia</taxon>
        <taxon>Solirubrobacterales</taxon>
        <taxon>Solirubrobacteraceae</taxon>
        <taxon>Solirubrobacter</taxon>
    </lineage>
</organism>
<dbReference type="InterPro" id="IPR007502">
    <property type="entry name" value="Helicase-assoc_dom"/>
</dbReference>
<dbReference type="PANTHER" id="PTHR18934">
    <property type="entry name" value="ATP-DEPENDENT RNA HELICASE"/>
    <property type="match status" value="1"/>
</dbReference>
<dbReference type="GO" id="GO:0016787">
    <property type="term" value="F:hydrolase activity"/>
    <property type="evidence" value="ECO:0007669"/>
    <property type="project" value="UniProtKB-KW"/>
</dbReference>
<sequence length="1277" mass="143858">MSGTRTRDPLRARLPELTLQDEHRLDQRLKRLKKGDDKGRERIEKDVERAVERIERRRAAVPAVSYPEQLPVSARRDDLLAAIRDHQVVVVAGETGSGKTTQLPKICLELGRGVRGMIAHTQPRRLAARTVAERIADELKVNLGEAVGYAVRFNDKSREDTLLRLMTDGLLLAEIQHDRLLRRYDTIIIDEAHERSLNIDFLLGYLKRILPARPDLKVIVTSATIDPERFAAHFGDAPIIEVSGRTFPVEVRYREPDEDTDQTDAIGDAVEELLRERPGDILVFLSGEREIRDTADALEGRLRSNIDILPLFARQSTAAQQRVWKPHSNRRVVLATNVAETSLTVPGIHYVVDPGTARISRYSARLKVQRLPIEPISQASADQRKGRCGRTSDGIAIRLYSEENFEERPRFTDPEILRTSLAAVILQMAAIDLGDIEEFPFLDPPDRRQVRDGVALLQELGALDETGRKLTPLGRKLAQLPVDPRMGRMVLEADRLGCTDELIVIAAALSIQDVRERPADQQAQADQAHARHADENSDFLAYLNLWRYLHERRGELSVNQFRKQAKGEFLHYLRIREWQDLVSQIRQSAKQVGLKINHTPAEPEVIHQAILTGLLSHLGLRDPSRRDYLGARGARFALWPGSGIKGQPAWIMVSELVETSRLWGRTAAKIDPRWVEPLAEHLIRRTYDEPRWEKRRASVVATERVTLYGLPIVAGRAVPYGAIDPVLSRDLFIRRALVEGDWDTRHRFFAANAQLVEEVEALEDRARRRDILVDDQTLYDFYAARIPDDLVSGAHFDRWWRDERRVRPDLLTFTRELLINPAAAEDVRGRPDTWLQGENELKLTYRFEPGTAHDGVTVHVPLKLLPQLRSEGFEWLVPALRAELVTALIRSLPKELRKRLVPVPDVTAKVLETLEPRRRPLLDALAAEIEAQRGVRIAPTDWDVTRLPAYLKMTFSIEDEQGKVITSGQDLSALREQVRPKLRAALQQATRKLERTGQTTWTFGKIPKVVALPGTGQTIRAYPSLVDEGTTVGLRALESAEAQALNMRAGMRRLLTLTIPSPARAYQNKLGNQAALALMEAPHASVGAVLEDAATAAITALMGQPVWDEASYDQVRAHVAGNVNGLMARIIADVVRILQAAREVRRQLDNLHGAALADVRKDVASQIGRLVFPGFISATGVKRLPDVERYLRGAAWRLERFTKAAGVDRDRMRTIHELEDAHRRLLEELPAGAVNGELSEVPWLLEELRISSFAQAIGPKGQVTPRKIRRILDEAAR</sequence>
<dbReference type="InterPro" id="IPR014001">
    <property type="entry name" value="Helicase_ATP-bd"/>
</dbReference>
<dbReference type="PANTHER" id="PTHR18934:SF99">
    <property type="entry name" value="ATP-DEPENDENT RNA HELICASE DHX37-RELATED"/>
    <property type="match status" value="1"/>
</dbReference>
<dbReference type="Pfam" id="PF00271">
    <property type="entry name" value="Helicase_C"/>
    <property type="match status" value="1"/>
</dbReference>
<dbReference type="Pfam" id="PF11898">
    <property type="entry name" value="DUF3418"/>
    <property type="match status" value="1"/>
</dbReference>
<dbReference type="InterPro" id="IPR001650">
    <property type="entry name" value="Helicase_C-like"/>
</dbReference>
<dbReference type="InterPro" id="IPR024590">
    <property type="entry name" value="HrpA_C"/>
</dbReference>
<keyword evidence="2 7" id="KW-0378">Hydrolase</keyword>
<keyword evidence="3 7" id="KW-0347">Helicase</keyword>
<dbReference type="EMBL" id="JAPDOD010000016">
    <property type="protein sequence ID" value="MDA0162076.1"/>
    <property type="molecule type" value="Genomic_DNA"/>
</dbReference>
<keyword evidence="1" id="KW-0547">Nucleotide-binding</keyword>
<evidence type="ECO:0000256" key="3">
    <source>
        <dbReference type="ARBA" id="ARBA00022806"/>
    </source>
</evidence>
<dbReference type="InterPro" id="IPR048333">
    <property type="entry name" value="HA2_WH"/>
</dbReference>
<dbReference type="GO" id="GO:0005524">
    <property type="term" value="F:ATP binding"/>
    <property type="evidence" value="ECO:0007669"/>
    <property type="project" value="UniProtKB-KW"/>
</dbReference>
<dbReference type="Pfam" id="PF21010">
    <property type="entry name" value="HA2_C"/>
    <property type="match status" value="1"/>
</dbReference>
<dbReference type="CDD" id="cd18791">
    <property type="entry name" value="SF2_C_RHA"/>
    <property type="match status" value="1"/>
</dbReference>
<evidence type="ECO:0000313" key="7">
    <source>
        <dbReference type="EMBL" id="MDA0162076.1"/>
    </source>
</evidence>
<dbReference type="Proteomes" id="UP001149140">
    <property type="component" value="Unassembled WGS sequence"/>
</dbReference>
<dbReference type="SMART" id="SM00490">
    <property type="entry name" value="HELICc"/>
    <property type="match status" value="1"/>
</dbReference>
<dbReference type="NCBIfam" id="TIGR01967">
    <property type="entry name" value="DEAH_box_HrpA"/>
    <property type="match status" value="1"/>
</dbReference>
<dbReference type="SMART" id="SM00382">
    <property type="entry name" value="AAA"/>
    <property type="match status" value="1"/>
</dbReference>
<feature type="domain" description="Helicase C-terminal" evidence="6">
    <location>
        <begin position="262"/>
        <end position="432"/>
    </location>
</feature>
<keyword evidence="4" id="KW-0067">ATP-binding</keyword>
<dbReference type="EC" id="3.6.4.13" evidence="7"/>
<feature type="domain" description="Helicase ATP-binding" evidence="5">
    <location>
        <begin position="80"/>
        <end position="243"/>
    </location>
</feature>
<evidence type="ECO:0000256" key="2">
    <source>
        <dbReference type="ARBA" id="ARBA00022801"/>
    </source>
</evidence>
<dbReference type="SUPFAM" id="SSF52540">
    <property type="entry name" value="P-loop containing nucleoside triphosphate hydrolases"/>
    <property type="match status" value="1"/>
</dbReference>
<reference evidence="7" key="1">
    <citation type="submission" date="2022-10" db="EMBL/GenBank/DDBJ databases">
        <title>The WGS of Solirubrobacter ginsenosidimutans DSM 21036.</title>
        <authorList>
            <person name="Jiang Z."/>
        </authorList>
    </citation>
    <scope>NUCLEOTIDE SEQUENCE</scope>
    <source>
        <strain evidence="7">DSM 21036</strain>
    </source>
</reference>
<evidence type="ECO:0000259" key="6">
    <source>
        <dbReference type="PROSITE" id="PS51194"/>
    </source>
</evidence>
<evidence type="ECO:0000256" key="4">
    <source>
        <dbReference type="ARBA" id="ARBA00022840"/>
    </source>
</evidence>
<dbReference type="SMART" id="SM00487">
    <property type="entry name" value="DEXDc"/>
    <property type="match status" value="1"/>
</dbReference>
<dbReference type="FunFam" id="1.20.120.1080:FF:000005">
    <property type="entry name" value="ATP-dependent helicase HrpA"/>
    <property type="match status" value="1"/>
</dbReference>
<gene>
    <name evidence="7" type="primary">hrpA</name>
    <name evidence="7" type="ORF">OM076_17520</name>
</gene>
<dbReference type="Gene3D" id="1.20.120.1080">
    <property type="match status" value="1"/>
</dbReference>
<dbReference type="GO" id="GO:0003724">
    <property type="term" value="F:RNA helicase activity"/>
    <property type="evidence" value="ECO:0007669"/>
    <property type="project" value="UniProtKB-EC"/>
</dbReference>
<dbReference type="InterPro" id="IPR011545">
    <property type="entry name" value="DEAD/DEAH_box_helicase_dom"/>
</dbReference>
<dbReference type="PROSITE" id="PS51194">
    <property type="entry name" value="HELICASE_CTER"/>
    <property type="match status" value="1"/>
</dbReference>
<dbReference type="Pfam" id="PF04408">
    <property type="entry name" value="WHD_HA2"/>
    <property type="match status" value="1"/>
</dbReference>
<dbReference type="RefSeq" id="WP_270041313.1">
    <property type="nucleotide sequence ID" value="NZ_JAPDOD010000016.1"/>
</dbReference>
<comment type="caution">
    <text evidence="7">The sequence shown here is derived from an EMBL/GenBank/DDBJ whole genome shotgun (WGS) entry which is preliminary data.</text>
</comment>
<dbReference type="Pfam" id="PF00270">
    <property type="entry name" value="DEAD"/>
    <property type="match status" value="1"/>
</dbReference>
<dbReference type="Gene3D" id="3.40.50.300">
    <property type="entry name" value="P-loop containing nucleotide triphosphate hydrolases"/>
    <property type="match status" value="2"/>
</dbReference>
<evidence type="ECO:0000259" key="5">
    <source>
        <dbReference type="PROSITE" id="PS51192"/>
    </source>
</evidence>
<dbReference type="InterPro" id="IPR003593">
    <property type="entry name" value="AAA+_ATPase"/>
</dbReference>
<dbReference type="PROSITE" id="PS51192">
    <property type="entry name" value="HELICASE_ATP_BIND_1"/>
    <property type="match status" value="1"/>
</dbReference>
<dbReference type="NCBIfam" id="NF008348">
    <property type="entry name" value="PRK11131.1"/>
    <property type="match status" value="1"/>
</dbReference>
<evidence type="ECO:0000313" key="8">
    <source>
        <dbReference type="Proteomes" id="UP001149140"/>
    </source>
</evidence>
<accession>A0A9X3S3F9</accession>
<dbReference type="SMART" id="SM00847">
    <property type="entry name" value="HA2"/>
    <property type="match status" value="1"/>
</dbReference>
<proteinExistence type="predicted"/>
<dbReference type="Pfam" id="PF07717">
    <property type="entry name" value="OB_NTP_bind"/>
    <property type="match status" value="1"/>
</dbReference>
<evidence type="ECO:0000256" key="1">
    <source>
        <dbReference type="ARBA" id="ARBA00022741"/>
    </source>
</evidence>
<dbReference type="InterPro" id="IPR010222">
    <property type="entry name" value="RNA_helicase_HrpA"/>
</dbReference>
<dbReference type="InterPro" id="IPR027417">
    <property type="entry name" value="P-loop_NTPase"/>
</dbReference>
<dbReference type="FunFam" id="3.40.50.300:FF:000575">
    <property type="entry name" value="ATP-dependent helicase hrpA"/>
    <property type="match status" value="1"/>
</dbReference>
<protein>
    <submittedName>
        <fullName evidence="7">ATP-dependent RNA helicase HrpA</fullName>
        <ecNumber evidence="7">3.6.4.13</ecNumber>
    </submittedName>
</protein>
<dbReference type="InterPro" id="IPR011709">
    <property type="entry name" value="DEAD-box_helicase_OB_fold"/>
</dbReference>